<keyword evidence="4" id="KW-1185">Reference proteome</keyword>
<sequence length="677" mass="75811">MILQQWVRDYMQVFVRYNDILKRARVRQFLYEGAWNGNMAIVVECIPALIHVSLSLFFIGLADFLFVINDRVAIAAASVIACSGILYIACMVSPVANAQSPYQTPPSGIFWWIAQKLQGRHHGTASGSERKPVSTNLTDGRVQLAMDESIDRKERDARAIVWVIDNLTEDSELEPFVEGIPGSIYSPWGRVAEQRQPSPEMHKCHGEFKRQTAHCRTSTPDLSPHTVMDLSNRINRLLKTCTDPGVLVAQARWRRARACIDAALSLVLGVRGTNSFLDQQVMAQALVYLGCQSQDPTNLKPAVSGQPDGANRALMEQGAGYDNVFAAKWTCMTIMSTYQMLQDKEITKAASKVIAKLAEARGEVKDVVEVAEKMAVIMDKQVSKAWKAALELHKLLVKDKAADPDKMEQLVNTVMKEDKEHLARSSLHGMLSAVPTSHGYHRRCPRTLTWCGHRVADRRKTPLNVKVQENPKWMMPQPLPTRLLAQRLQLSTWNLKTLAASDWTVTDEDRLKALVELSAKELEVPQLQKLMETPTPFEAQLWRLQDIRDGGMAFMVDLFIAAFRSHTQISQESHQLFRNTLQTLTANREKAQLKDGTKRYLVAILKEVLPKTEKSPDGLPAYIVDPMLDLVGDVLIGVKDRYVGDAANAISDYLDILPENERARDALKKISPGGGSR</sequence>
<accession>A0A4S4LN93</accession>
<dbReference type="InterPro" id="IPR045338">
    <property type="entry name" value="DUF6535"/>
</dbReference>
<keyword evidence="1" id="KW-1133">Transmembrane helix</keyword>
<keyword evidence="1" id="KW-0812">Transmembrane</keyword>
<reference evidence="3 4" key="1">
    <citation type="submission" date="2019-02" db="EMBL/GenBank/DDBJ databases">
        <title>Genome sequencing of the rare red list fungi Bondarzewia mesenterica.</title>
        <authorList>
            <person name="Buettner E."/>
            <person name="Kellner H."/>
        </authorList>
    </citation>
    <scope>NUCLEOTIDE SEQUENCE [LARGE SCALE GENOMIC DNA]</scope>
    <source>
        <strain evidence="3 4">DSM 108281</strain>
    </source>
</reference>
<protein>
    <recommendedName>
        <fullName evidence="2">DUF6535 domain-containing protein</fullName>
    </recommendedName>
</protein>
<evidence type="ECO:0000313" key="3">
    <source>
        <dbReference type="EMBL" id="THH13692.1"/>
    </source>
</evidence>
<dbReference type="AlphaFoldDB" id="A0A4S4LN93"/>
<gene>
    <name evidence="3" type="ORF">EW146_g6554</name>
</gene>
<comment type="caution">
    <text evidence="3">The sequence shown here is derived from an EMBL/GenBank/DDBJ whole genome shotgun (WGS) entry which is preliminary data.</text>
</comment>
<evidence type="ECO:0000259" key="2">
    <source>
        <dbReference type="Pfam" id="PF20153"/>
    </source>
</evidence>
<feature type="transmembrane region" description="Helical" evidence="1">
    <location>
        <begin position="73"/>
        <end position="96"/>
    </location>
</feature>
<proteinExistence type="predicted"/>
<dbReference type="Pfam" id="PF20153">
    <property type="entry name" value="DUF6535"/>
    <property type="match status" value="1"/>
</dbReference>
<dbReference type="EMBL" id="SGPL01000334">
    <property type="protein sequence ID" value="THH13692.1"/>
    <property type="molecule type" value="Genomic_DNA"/>
</dbReference>
<keyword evidence="1" id="KW-0472">Membrane</keyword>
<evidence type="ECO:0000256" key="1">
    <source>
        <dbReference type="SAM" id="Phobius"/>
    </source>
</evidence>
<name>A0A4S4LN93_9AGAM</name>
<dbReference type="OrthoDB" id="3219854at2759"/>
<dbReference type="Proteomes" id="UP000310158">
    <property type="component" value="Unassembled WGS sequence"/>
</dbReference>
<organism evidence="3 4">
    <name type="scientific">Bondarzewia mesenterica</name>
    <dbReference type="NCBI Taxonomy" id="1095465"/>
    <lineage>
        <taxon>Eukaryota</taxon>
        <taxon>Fungi</taxon>
        <taxon>Dikarya</taxon>
        <taxon>Basidiomycota</taxon>
        <taxon>Agaricomycotina</taxon>
        <taxon>Agaricomycetes</taxon>
        <taxon>Russulales</taxon>
        <taxon>Bondarzewiaceae</taxon>
        <taxon>Bondarzewia</taxon>
    </lineage>
</organism>
<feature type="domain" description="DUF6535" evidence="2">
    <location>
        <begin position="1"/>
        <end position="66"/>
    </location>
</feature>
<feature type="transmembrane region" description="Helical" evidence="1">
    <location>
        <begin position="39"/>
        <end position="66"/>
    </location>
</feature>
<evidence type="ECO:0000313" key="4">
    <source>
        <dbReference type="Proteomes" id="UP000310158"/>
    </source>
</evidence>